<feature type="binding site" evidence="4">
    <location>
        <position position="297"/>
    </location>
    <ligand>
        <name>Mn(2+)</name>
        <dbReference type="ChEBI" id="CHEBI:29035"/>
        <label>2</label>
    </ligand>
</feature>
<gene>
    <name evidence="4" type="primary">deoB</name>
    <name evidence="7" type="ORF">EI167_17950</name>
</gene>
<dbReference type="EC" id="5.4.2.7" evidence="4 5"/>
<evidence type="ECO:0000256" key="2">
    <source>
        <dbReference type="ARBA" id="ARBA00022723"/>
    </source>
</evidence>
<keyword evidence="4 7" id="KW-0413">Isomerase</keyword>
<keyword evidence="3 4" id="KW-0464">Manganese</keyword>
<dbReference type="GO" id="GO:0008973">
    <property type="term" value="F:phosphopentomutase activity"/>
    <property type="evidence" value="ECO:0007669"/>
    <property type="project" value="UniProtKB-EC"/>
</dbReference>
<dbReference type="EMBL" id="RRZA01000071">
    <property type="protein sequence ID" value="MBE0459286.1"/>
    <property type="molecule type" value="Genomic_DNA"/>
</dbReference>
<dbReference type="NCBIfam" id="TIGR01696">
    <property type="entry name" value="deoB"/>
    <property type="match status" value="1"/>
</dbReference>
<evidence type="ECO:0000256" key="3">
    <source>
        <dbReference type="ARBA" id="ARBA00023211"/>
    </source>
</evidence>
<comment type="subcellular location">
    <subcellularLocation>
        <location evidence="4">Cytoplasm</location>
    </subcellularLocation>
</comment>
<evidence type="ECO:0000259" key="6">
    <source>
        <dbReference type="Pfam" id="PF01676"/>
    </source>
</evidence>
<dbReference type="Pfam" id="PF01676">
    <property type="entry name" value="Metalloenzyme"/>
    <property type="match status" value="1"/>
</dbReference>
<comment type="catalytic activity">
    <reaction evidence="4">
        <text>alpha-D-ribose 1-phosphate = D-ribose 5-phosphate</text>
        <dbReference type="Rhea" id="RHEA:18793"/>
        <dbReference type="ChEBI" id="CHEBI:57720"/>
        <dbReference type="ChEBI" id="CHEBI:78346"/>
        <dbReference type="EC" id="5.4.2.7"/>
    </reaction>
</comment>
<comment type="caution">
    <text evidence="7">The sequence shown here is derived from an EMBL/GenBank/DDBJ whole genome shotgun (WGS) entry which is preliminary data.</text>
</comment>
<evidence type="ECO:0000256" key="5">
    <source>
        <dbReference type="NCBIfam" id="TIGR01696"/>
    </source>
</evidence>
<keyword evidence="8" id="KW-1185">Reference proteome</keyword>
<feature type="binding site" evidence="4">
    <location>
        <position position="338"/>
    </location>
    <ligand>
        <name>Mn(2+)</name>
        <dbReference type="ChEBI" id="CHEBI:29035"/>
        <label>1</label>
    </ligand>
</feature>
<dbReference type="SUPFAM" id="SSF143856">
    <property type="entry name" value="DeoB insert domain-like"/>
    <property type="match status" value="1"/>
</dbReference>
<feature type="binding site" evidence="4">
    <location>
        <position position="339"/>
    </location>
    <ligand>
        <name>Mn(2+)</name>
        <dbReference type="ChEBI" id="CHEBI:29035"/>
        <label>1</label>
    </ligand>
</feature>
<keyword evidence="4" id="KW-0963">Cytoplasm</keyword>
<protein>
    <recommendedName>
        <fullName evidence="4 5">Phosphopentomutase</fullName>
        <ecNumber evidence="4 5">5.4.2.7</ecNumber>
    </recommendedName>
    <alternativeName>
        <fullName evidence="4">Phosphodeoxyribomutase</fullName>
    </alternativeName>
</protein>
<evidence type="ECO:0000256" key="1">
    <source>
        <dbReference type="ARBA" id="ARBA00010373"/>
    </source>
</evidence>
<accession>A0ABR9FR57</accession>
<evidence type="ECO:0000313" key="8">
    <source>
        <dbReference type="Proteomes" id="UP000707245"/>
    </source>
</evidence>
<dbReference type="InterPro" id="IPR024052">
    <property type="entry name" value="Phosphopentomutase_DeoB_cap_sf"/>
</dbReference>
<organism evidence="7 8">
    <name type="scientific">Pseudoalteromonas prydzensis</name>
    <dbReference type="NCBI Taxonomy" id="182141"/>
    <lineage>
        <taxon>Bacteria</taxon>
        <taxon>Pseudomonadati</taxon>
        <taxon>Pseudomonadota</taxon>
        <taxon>Gammaproteobacteria</taxon>
        <taxon>Alteromonadales</taxon>
        <taxon>Pseudoalteromonadaceae</taxon>
        <taxon>Pseudoalteromonas</taxon>
    </lineage>
</organism>
<evidence type="ECO:0000256" key="4">
    <source>
        <dbReference type="HAMAP-Rule" id="MF_00740"/>
    </source>
</evidence>
<dbReference type="RefSeq" id="WP_064664751.1">
    <property type="nucleotide sequence ID" value="NZ_BDDT01000001.1"/>
</dbReference>
<proteinExistence type="inferred from homology"/>
<dbReference type="HAMAP" id="MF_00740">
    <property type="entry name" value="Phosphopentomut"/>
    <property type="match status" value="1"/>
</dbReference>
<evidence type="ECO:0000313" key="7">
    <source>
        <dbReference type="EMBL" id="MBE0459286.1"/>
    </source>
</evidence>
<comment type="pathway">
    <text evidence="4">Carbohydrate degradation; 2-deoxy-D-ribose 1-phosphate degradation; D-glyceraldehyde 3-phosphate and acetaldehyde from 2-deoxy-alpha-D-ribose 1-phosphate: step 1/2.</text>
</comment>
<feature type="binding site" evidence="4">
    <location>
        <position position="10"/>
    </location>
    <ligand>
        <name>Mn(2+)</name>
        <dbReference type="ChEBI" id="CHEBI:29035"/>
        <label>1</label>
    </ligand>
</feature>
<dbReference type="InterPro" id="IPR017850">
    <property type="entry name" value="Alkaline_phosphatase_core_sf"/>
</dbReference>
<dbReference type="Gene3D" id="3.40.720.10">
    <property type="entry name" value="Alkaline Phosphatase, subunit A"/>
    <property type="match status" value="1"/>
</dbReference>
<reference evidence="7 8" key="1">
    <citation type="submission" date="2020-07" db="EMBL/GenBank/DDBJ databases">
        <title>Halophilic bacteria isolated from french cheeses.</title>
        <authorList>
            <person name="Kothe C.I."/>
            <person name="Farah-Kraiem B."/>
            <person name="Renault P."/>
            <person name="Dridi B."/>
        </authorList>
    </citation>
    <scope>NUCLEOTIDE SEQUENCE [LARGE SCALE GENOMIC DNA]</scope>
    <source>
        <strain evidence="7 8">FME14</strain>
    </source>
</reference>
<name>A0ABR9FR57_9GAMM</name>
<dbReference type="CDD" id="cd16009">
    <property type="entry name" value="PPM"/>
    <property type="match status" value="1"/>
</dbReference>
<feature type="domain" description="Metalloenzyme" evidence="6">
    <location>
        <begin position="3"/>
        <end position="389"/>
    </location>
</feature>
<dbReference type="GeneID" id="303294653"/>
<dbReference type="PANTHER" id="PTHR21110:SF0">
    <property type="entry name" value="PHOSPHOPENTOMUTASE"/>
    <property type="match status" value="1"/>
</dbReference>
<dbReference type="SUPFAM" id="SSF53649">
    <property type="entry name" value="Alkaline phosphatase-like"/>
    <property type="match status" value="1"/>
</dbReference>
<comment type="catalytic activity">
    <reaction evidence="4">
        <text>2-deoxy-alpha-D-ribose 1-phosphate = 2-deoxy-D-ribose 5-phosphate</text>
        <dbReference type="Rhea" id="RHEA:27658"/>
        <dbReference type="ChEBI" id="CHEBI:57259"/>
        <dbReference type="ChEBI" id="CHEBI:62877"/>
        <dbReference type="EC" id="5.4.2.7"/>
    </reaction>
</comment>
<dbReference type="PANTHER" id="PTHR21110">
    <property type="entry name" value="PHOSPHOPENTOMUTASE"/>
    <property type="match status" value="1"/>
</dbReference>
<feature type="binding site" evidence="4">
    <location>
        <position position="350"/>
    </location>
    <ligand>
        <name>Mn(2+)</name>
        <dbReference type="ChEBI" id="CHEBI:29035"/>
        <label>2</label>
    </ligand>
</feature>
<dbReference type="PIRSF" id="PIRSF001491">
    <property type="entry name" value="Ppentomutase"/>
    <property type="match status" value="1"/>
</dbReference>
<comment type="similarity">
    <text evidence="1 4">Belongs to the phosphopentomutase family.</text>
</comment>
<dbReference type="NCBIfam" id="NF003766">
    <property type="entry name" value="PRK05362.1"/>
    <property type="match status" value="1"/>
</dbReference>
<sequence length="410" mass="44598">MARAIILMADSLGIGAAPDADKFGDLGANTFAHLLKAYSEETGEQLSLPNLSLLGLVDACEAAGNEPCLVSDRQTPIAAWGYAKELSSGKDTPSGHWEMAGVPVLFDWGYFPNTQPCFPQEFIDELIARTGIPGILGNCHASGTTILEQLGEEHVKTGKPICYTSADSVFQIAAHEQTFGLEKLYQVCEITRALLDEMNIGRVIARPFLGSTNQDFARTGNRRDYSVLPPAPTLLDKLAEDGGEVISIGKIADIYAHQGITQKYKAPGLQNLLEKTSEVMASAPDHSLIFTNLVDFDEKFGHRRNPVGYAKALKEFDDYLPTILKQLKPDDVLIITADHGCDPTFPGSEHTREYVPVLAYQPGLENTPLGERASFADIGQTLAQWFNLPALEYGDGFIDKLTAPIVKGNE</sequence>
<keyword evidence="2 4" id="KW-0479">Metal-binding</keyword>
<comment type="function">
    <text evidence="4">Isomerase that catalyzes the conversion of deoxy-ribose 1-phosphate (dRib-1-P) and ribose 1-phosphate (Rib-1-P) to deoxy-ribose 5-phosphate (dRib-5-P) and ribose 5-phosphate (Rib-5-P), respectively.</text>
</comment>
<dbReference type="InterPro" id="IPR006124">
    <property type="entry name" value="Metalloenzyme"/>
</dbReference>
<comment type="cofactor">
    <cofactor evidence="4">
        <name>Mn(2+)</name>
        <dbReference type="ChEBI" id="CHEBI:29035"/>
    </cofactor>
    <text evidence="4">Binds 2 manganese ions.</text>
</comment>
<feature type="binding site" evidence="4">
    <location>
        <position position="302"/>
    </location>
    <ligand>
        <name>Mn(2+)</name>
        <dbReference type="ChEBI" id="CHEBI:29035"/>
        <label>2</label>
    </ligand>
</feature>
<dbReference type="Proteomes" id="UP000707245">
    <property type="component" value="Unassembled WGS sequence"/>
</dbReference>
<dbReference type="Gene3D" id="3.30.70.1250">
    <property type="entry name" value="Phosphopentomutase"/>
    <property type="match status" value="1"/>
</dbReference>
<dbReference type="InterPro" id="IPR010045">
    <property type="entry name" value="DeoB"/>
</dbReference>